<evidence type="ECO:0000313" key="9">
    <source>
        <dbReference type="Proteomes" id="UP000324800"/>
    </source>
</evidence>
<reference evidence="8 9" key="1">
    <citation type="submission" date="2019-03" db="EMBL/GenBank/DDBJ databases">
        <title>Single cell metagenomics reveals metabolic interactions within the superorganism composed of flagellate Streblomastix strix and complex community of Bacteroidetes bacteria on its surface.</title>
        <authorList>
            <person name="Treitli S.C."/>
            <person name="Kolisko M."/>
            <person name="Husnik F."/>
            <person name="Keeling P."/>
            <person name="Hampl V."/>
        </authorList>
    </citation>
    <scope>NUCLEOTIDE SEQUENCE [LARGE SCALE GENOMIC DNA]</scope>
    <source>
        <strain evidence="8">ST1C</strain>
    </source>
</reference>
<dbReference type="GO" id="GO:0022627">
    <property type="term" value="C:cytosolic small ribosomal subunit"/>
    <property type="evidence" value="ECO:0007669"/>
    <property type="project" value="UniProtKB-UniRule"/>
</dbReference>
<evidence type="ECO:0000256" key="4">
    <source>
        <dbReference type="ARBA" id="ARBA00022980"/>
    </source>
</evidence>
<dbReference type="GO" id="GO:0006412">
    <property type="term" value="P:translation"/>
    <property type="evidence" value="ECO:0007669"/>
    <property type="project" value="UniProtKB-UniRule"/>
</dbReference>
<dbReference type="InterPro" id="IPR018130">
    <property type="entry name" value="Ribosomal_uS2_CS"/>
</dbReference>
<dbReference type="PROSITE" id="PS00962">
    <property type="entry name" value="RIBOSOMAL_S2_1"/>
    <property type="match status" value="1"/>
</dbReference>
<evidence type="ECO:0000256" key="3">
    <source>
        <dbReference type="ARBA" id="ARBA00022490"/>
    </source>
</evidence>
<evidence type="ECO:0000256" key="5">
    <source>
        <dbReference type="ARBA" id="ARBA00023274"/>
    </source>
</evidence>
<comment type="caution">
    <text evidence="8">The sequence shown here is derived from an EMBL/GenBank/DDBJ whole genome shotgun (WGS) entry which is preliminary data.</text>
</comment>
<dbReference type="Proteomes" id="UP000324800">
    <property type="component" value="Unassembled WGS sequence"/>
</dbReference>
<dbReference type="GO" id="GO:0003735">
    <property type="term" value="F:structural constituent of ribosome"/>
    <property type="evidence" value="ECO:0007669"/>
    <property type="project" value="UniProtKB-UniRule"/>
</dbReference>
<comment type="function">
    <text evidence="6">Required for the assembly and/or stability of the 40S ribosomal subunit. Required for the processing of the 20S rRNA-precursor to mature 18S rRNA in a late step of the maturation of 40S ribosomal subunits.</text>
</comment>
<keyword evidence="3 6" id="KW-0963">Cytoplasm</keyword>
<dbReference type="GO" id="GO:0000028">
    <property type="term" value="P:ribosomal small subunit assembly"/>
    <property type="evidence" value="ECO:0007669"/>
    <property type="project" value="UniProtKB-UniRule"/>
</dbReference>
<dbReference type="CDD" id="cd01425">
    <property type="entry name" value="RPS2"/>
    <property type="match status" value="1"/>
</dbReference>
<evidence type="ECO:0000256" key="1">
    <source>
        <dbReference type="ARBA" id="ARBA00004496"/>
    </source>
</evidence>
<dbReference type="AlphaFoldDB" id="A0A5J4T6T5"/>
<accession>A0A5J4T6T5</accession>
<evidence type="ECO:0000256" key="6">
    <source>
        <dbReference type="HAMAP-Rule" id="MF_03015"/>
    </source>
</evidence>
<comment type="subcellular location">
    <subcellularLocation>
        <location evidence="1 6">Cytoplasm</location>
    </subcellularLocation>
</comment>
<name>A0A5J4T6T5_9EUKA</name>
<dbReference type="SUPFAM" id="SSF52313">
    <property type="entry name" value="Ribosomal protein S2"/>
    <property type="match status" value="1"/>
</dbReference>
<dbReference type="Pfam" id="PF00318">
    <property type="entry name" value="Ribosomal_S2"/>
    <property type="match status" value="1"/>
</dbReference>
<evidence type="ECO:0000256" key="2">
    <source>
        <dbReference type="ARBA" id="ARBA00006242"/>
    </source>
</evidence>
<dbReference type="InterPro" id="IPR005707">
    <property type="entry name" value="Ribosomal_uS2_euk/arc"/>
</dbReference>
<dbReference type="OrthoDB" id="414863at2759"/>
<comment type="similarity">
    <text evidence="2 6 7">Belongs to the universal ribosomal protein uS2 family.</text>
</comment>
<dbReference type="PROSITE" id="PS00963">
    <property type="entry name" value="RIBOSOMAL_S2_2"/>
    <property type="match status" value="1"/>
</dbReference>
<proteinExistence type="inferred from homology"/>
<dbReference type="InterPro" id="IPR001865">
    <property type="entry name" value="Ribosomal_uS2"/>
</dbReference>
<keyword evidence="4 6" id="KW-0689">Ribosomal protein</keyword>
<comment type="subunit">
    <text evidence="6">Component of the small ribosomal subunit. Mature ribosomes consist of a small (40S) and a large (60S) subunit. The 40S subunit contains about 33 different proteins and 1 molecule of RNA (18S). The 60S subunit contains about 49 different proteins and 3 molecules of RNA (25S, 5.8S and 5S). Interacts with ribosomal protein S21.</text>
</comment>
<dbReference type="EMBL" id="SNRW01037611">
    <property type="protein sequence ID" value="KAA6353692.1"/>
    <property type="molecule type" value="Genomic_DNA"/>
</dbReference>
<dbReference type="PANTHER" id="PTHR11489">
    <property type="entry name" value="40S RIBOSOMAL PROTEIN SA"/>
    <property type="match status" value="1"/>
</dbReference>
<evidence type="ECO:0000313" key="8">
    <source>
        <dbReference type="EMBL" id="KAA6353692.1"/>
    </source>
</evidence>
<protein>
    <recommendedName>
        <fullName evidence="6">Small ribosomal subunit protein uS2</fullName>
    </recommendedName>
</protein>
<keyword evidence="5 6" id="KW-0687">Ribonucleoprotein</keyword>
<dbReference type="PRINTS" id="PR00395">
    <property type="entry name" value="RIBOSOMALS2"/>
</dbReference>
<dbReference type="InterPro" id="IPR027498">
    <property type="entry name" value="Ribosomal_uS2_euk"/>
</dbReference>
<sequence length="275" mass="31551">MSREINSEQTDVRMLLSCRVHIGNKNANPRMTPYIATRQKTGEHIINLRMTLEKIKFAARIIAGIENPADVCVVSGRVYGQRAILKYAKYTGATAMSTKFTPGTFTNQIQKRYVEPRLLIVTDPVTDHQPIIESSYVNIPVIALCDADAPLRYVDVAIPGNNKGIQQIGIIYWMLAREVLRIRGELPYTKEWEVMPDLFFYREPEEKKKKETEDIWDQGEQEIEAEGGGGGGDFGGYKDRRQVSIPQEQKWIYINSTRYLKMKQDQMQVFTNRVI</sequence>
<dbReference type="HAMAP" id="MF_03015">
    <property type="entry name" value="Ribosomal_S2_euk"/>
    <property type="match status" value="1"/>
</dbReference>
<evidence type="ECO:0000256" key="7">
    <source>
        <dbReference type="RuleBase" id="RU003631"/>
    </source>
</evidence>
<dbReference type="InterPro" id="IPR023591">
    <property type="entry name" value="Ribosomal_uS2_flav_dom_sf"/>
</dbReference>
<dbReference type="Gene3D" id="3.40.50.10490">
    <property type="entry name" value="Glucose-6-phosphate isomerase like protein, domain 1"/>
    <property type="match status" value="1"/>
</dbReference>
<organism evidence="8 9">
    <name type="scientific">Streblomastix strix</name>
    <dbReference type="NCBI Taxonomy" id="222440"/>
    <lineage>
        <taxon>Eukaryota</taxon>
        <taxon>Metamonada</taxon>
        <taxon>Preaxostyla</taxon>
        <taxon>Oxymonadida</taxon>
        <taxon>Streblomastigidae</taxon>
        <taxon>Streblomastix</taxon>
    </lineage>
</organism>
<gene>
    <name evidence="8" type="ORF">EZS28_050781</name>
</gene>
<dbReference type="FunFam" id="3.40.50.10490:FF:000012">
    <property type="entry name" value="40S ribosomal protein SA"/>
    <property type="match status" value="1"/>
</dbReference>
<dbReference type="NCBIfam" id="TIGR01012">
    <property type="entry name" value="uS2_euk_arch"/>
    <property type="match status" value="1"/>
</dbReference>